<comment type="similarity">
    <text evidence="8">Belongs to the binding-protein-dependent transport system permease family.</text>
</comment>
<keyword evidence="7 8" id="KW-0472">Membrane</keyword>
<comment type="caution">
    <text evidence="10">The sequence shown here is derived from an EMBL/GenBank/DDBJ whole genome shotgun (WGS) entry which is preliminary data.</text>
</comment>
<feature type="transmembrane region" description="Helical" evidence="8">
    <location>
        <begin position="95"/>
        <end position="119"/>
    </location>
</feature>
<reference evidence="10 11" key="1">
    <citation type="submission" date="2020-06" db="EMBL/GenBank/DDBJ databases">
        <authorList>
            <person name="Cao W.R."/>
        </authorList>
    </citation>
    <scope>NUCLEOTIDE SEQUENCE [LARGE SCALE GENOMIC DNA]</scope>
    <source>
        <strain evidence="10 11">B1Z28</strain>
    </source>
</reference>
<gene>
    <name evidence="10" type="ORF">HW561_14575</name>
</gene>
<dbReference type="CDD" id="cd06261">
    <property type="entry name" value="TM_PBP2"/>
    <property type="match status" value="1"/>
</dbReference>
<sequence>MNNHLGKLYVFGIALFLMLPLIVVAGVSFNEKKRLYFPPRGFTLDWYKNVLNSSEWLGPIGTSLTVAAIATIVAVCIALPISFMMWRHGVLFAKALFGLGLVPFMLPPVTSALGFLIFWSEIGGYGSFWATTISHSVFLVTIPLMMISLGLETIDDAYLDAASSLGASEGEIFRTVILPLILPFIFGASAFCFVLSMNEYIIAFMVAGFTVETLPIKVVNSLRYGYSPAMAAVSVFAVLAAAGLFLTVARFGDLLKMVGALDKSD</sequence>
<keyword evidence="6 8" id="KW-1133">Transmembrane helix</keyword>
<keyword evidence="5 8" id="KW-0812">Transmembrane</keyword>
<evidence type="ECO:0000256" key="8">
    <source>
        <dbReference type="RuleBase" id="RU363032"/>
    </source>
</evidence>
<feature type="transmembrane region" description="Helical" evidence="8">
    <location>
        <begin position="125"/>
        <end position="151"/>
    </location>
</feature>
<dbReference type="SUPFAM" id="SSF161098">
    <property type="entry name" value="MetI-like"/>
    <property type="match status" value="1"/>
</dbReference>
<evidence type="ECO:0000256" key="2">
    <source>
        <dbReference type="ARBA" id="ARBA00022448"/>
    </source>
</evidence>
<evidence type="ECO:0000256" key="3">
    <source>
        <dbReference type="ARBA" id="ARBA00022475"/>
    </source>
</evidence>
<organism evidence="10 11">
    <name type="scientific">Ruegeria haliotis</name>
    <dbReference type="NCBI Taxonomy" id="2747601"/>
    <lineage>
        <taxon>Bacteria</taxon>
        <taxon>Pseudomonadati</taxon>
        <taxon>Pseudomonadota</taxon>
        <taxon>Alphaproteobacteria</taxon>
        <taxon>Rhodobacterales</taxon>
        <taxon>Roseobacteraceae</taxon>
        <taxon>Ruegeria</taxon>
    </lineage>
</organism>
<name>A0ABX2PV53_9RHOB</name>
<evidence type="ECO:0000256" key="7">
    <source>
        <dbReference type="ARBA" id="ARBA00023136"/>
    </source>
</evidence>
<feature type="transmembrane region" description="Helical" evidence="8">
    <location>
        <begin position="7"/>
        <end position="29"/>
    </location>
</feature>
<feature type="transmembrane region" description="Helical" evidence="8">
    <location>
        <begin position="200"/>
        <end position="219"/>
    </location>
</feature>
<dbReference type="RefSeq" id="WP_176866018.1">
    <property type="nucleotide sequence ID" value="NZ_JABXWT010000008.1"/>
</dbReference>
<feature type="transmembrane region" description="Helical" evidence="8">
    <location>
        <begin position="231"/>
        <end position="252"/>
    </location>
</feature>
<dbReference type="PROSITE" id="PS50928">
    <property type="entry name" value="ABC_TM1"/>
    <property type="match status" value="1"/>
</dbReference>
<dbReference type="InterPro" id="IPR035906">
    <property type="entry name" value="MetI-like_sf"/>
</dbReference>
<evidence type="ECO:0000313" key="10">
    <source>
        <dbReference type="EMBL" id="NVO57017.1"/>
    </source>
</evidence>
<dbReference type="EMBL" id="JABXWT010000008">
    <property type="protein sequence ID" value="NVO57017.1"/>
    <property type="molecule type" value="Genomic_DNA"/>
</dbReference>
<keyword evidence="2 8" id="KW-0813">Transport</keyword>
<keyword evidence="11" id="KW-1185">Reference proteome</keyword>
<comment type="subcellular location">
    <subcellularLocation>
        <location evidence="1">Cell inner membrane</location>
        <topology evidence="1">Multi-pass membrane protein</topology>
    </subcellularLocation>
    <subcellularLocation>
        <location evidence="8">Cell membrane</location>
        <topology evidence="8">Multi-pass membrane protein</topology>
    </subcellularLocation>
</comment>
<dbReference type="InterPro" id="IPR000515">
    <property type="entry name" value="MetI-like"/>
</dbReference>
<accession>A0ABX2PV53</accession>
<dbReference type="Gene3D" id="1.10.3720.10">
    <property type="entry name" value="MetI-like"/>
    <property type="match status" value="1"/>
</dbReference>
<keyword evidence="3" id="KW-1003">Cell membrane</keyword>
<feature type="domain" description="ABC transmembrane type-1" evidence="9">
    <location>
        <begin position="60"/>
        <end position="248"/>
    </location>
</feature>
<keyword evidence="4" id="KW-0997">Cell inner membrane</keyword>
<dbReference type="Pfam" id="PF00528">
    <property type="entry name" value="BPD_transp_1"/>
    <property type="match status" value="1"/>
</dbReference>
<feature type="transmembrane region" description="Helical" evidence="8">
    <location>
        <begin position="56"/>
        <end position="83"/>
    </location>
</feature>
<evidence type="ECO:0000256" key="4">
    <source>
        <dbReference type="ARBA" id="ARBA00022519"/>
    </source>
</evidence>
<feature type="transmembrane region" description="Helical" evidence="8">
    <location>
        <begin position="172"/>
        <end position="194"/>
    </location>
</feature>
<protein>
    <submittedName>
        <fullName evidence="10">ABC transporter permease</fullName>
    </submittedName>
</protein>
<dbReference type="Proteomes" id="UP000630805">
    <property type="component" value="Unassembled WGS sequence"/>
</dbReference>
<evidence type="ECO:0000256" key="6">
    <source>
        <dbReference type="ARBA" id="ARBA00022989"/>
    </source>
</evidence>
<dbReference type="PANTHER" id="PTHR43357:SF4">
    <property type="entry name" value="INNER MEMBRANE ABC TRANSPORTER PERMEASE PROTEIN YDCV"/>
    <property type="match status" value="1"/>
</dbReference>
<dbReference type="PANTHER" id="PTHR43357">
    <property type="entry name" value="INNER MEMBRANE ABC TRANSPORTER PERMEASE PROTEIN YDCV"/>
    <property type="match status" value="1"/>
</dbReference>
<evidence type="ECO:0000259" key="9">
    <source>
        <dbReference type="PROSITE" id="PS50928"/>
    </source>
</evidence>
<evidence type="ECO:0000256" key="1">
    <source>
        <dbReference type="ARBA" id="ARBA00004429"/>
    </source>
</evidence>
<evidence type="ECO:0000313" key="11">
    <source>
        <dbReference type="Proteomes" id="UP000630805"/>
    </source>
</evidence>
<proteinExistence type="inferred from homology"/>
<evidence type="ECO:0000256" key="5">
    <source>
        <dbReference type="ARBA" id="ARBA00022692"/>
    </source>
</evidence>